<evidence type="ECO:0000256" key="19">
    <source>
        <dbReference type="SAM" id="MobiDB-lite"/>
    </source>
</evidence>
<dbReference type="Proteomes" id="UP001142055">
    <property type="component" value="Chromosome 1"/>
</dbReference>
<dbReference type="CDD" id="cd04269">
    <property type="entry name" value="ZnMc_adamalysin_II_like"/>
    <property type="match status" value="1"/>
</dbReference>
<dbReference type="GO" id="GO:0046872">
    <property type="term" value="F:metal ion binding"/>
    <property type="evidence" value="ECO:0007669"/>
    <property type="project" value="UniProtKB-KW"/>
</dbReference>
<dbReference type="Pfam" id="PF08516">
    <property type="entry name" value="ADAM_CR"/>
    <property type="match status" value="1"/>
</dbReference>
<keyword evidence="13 20" id="KW-0472">Membrane</keyword>
<dbReference type="InterPro" id="IPR001590">
    <property type="entry name" value="Peptidase_M12B"/>
</dbReference>
<keyword evidence="12" id="KW-0482">Metalloprotease</keyword>
<evidence type="ECO:0000259" key="22">
    <source>
        <dbReference type="PROSITE" id="PS50214"/>
    </source>
</evidence>
<keyword evidence="8" id="KW-0378">Hydrolase</keyword>
<proteinExistence type="inferred from homology"/>
<protein>
    <submittedName>
        <fullName evidence="24">Uncharacterized protein</fullName>
    </submittedName>
</protein>
<dbReference type="OMA" id="RICHEFF"/>
<name>A0A9Q0RQ07_BLOTA</name>
<evidence type="ECO:0000259" key="23">
    <source>
        <dbReference type="PROSITE" id="PS50215"/>
    </source>
</evidence>
<dbReference type="PANTHER" id="PTHR11905">
    <property type="entry name" value="ADAM A DISINTEGRIN AND METALLOPROTEASE DOMAIN"/>
    <property type="match status" value="1"/>
</dbReference>
<evidence type="ECO:0000256" key="18">
    <source>
        <dbReference type="PROSITE-ProRule" id="PRU00276"/>
    </source>
</evidence>
<feature type="active site" evidence="18">
    <location>
        <position position="604"/>
    </location>
</feature>
<dbReference type="InterPro" id="IPR036436">
    <property type="entry name" value="Disintegrin_dom_sf"/>
</dbReference>
<comment type="caution">
    <text evidence="24">The sequence shown here is derived from an EMBL/GenBank/DDBJ whole genome shotgun (WGS) entry which is preliminary data.</text>
</comment>
<dbReference type="InterPro" id="IPR029044">
    <property type="entry name" value="Nucleotide-diphossugar_trans"/>
</dbReference>
<dbReference type="GO" id="GO:0005975">
    <property type="term" value="P:carbohydrate metabolic process"/>
    <property type="evidence" value="ECO:0007669"/>
    <property type="project" value="InterPro"/>
</dbReference>
<dbReference type="InterPro" id="IPR000742">
    <property type="entry name" value="EGF"/>
</dbReference>
<evidence type="ECO:0000256" key="2">
    <source>
        <dbReference type="ARBA" id="ARBA00004922"/>
    </source>
</evidence>
<dbReference type="PROSITE" id="PS01186">
    <property type="entry name" value="EGF_2"/>
    <property type="match status" value="1"/>
</dbReference>
<keyword evidence="6" id="KW-0808">Transferase</keyword>
<keyword evidence="25" id="KW-1185">Reference proteome</keyword>
<dbReference type="Gene3D" id="4.10.70.10">
    <property type="entry name" value="Disintegrin domain"/>
    <property type="match status" value="1"/>
</dbReference>
<dbReference type="GO" id="GO:0006509">
    <property type="term" value="P:membrane protein ectodomain proteolysis"/>
    <property type="evidence" value="ECO:0007669"/>
    <property type="project" value="TreeGrafter"/>
</dbReference>
<keyword evidence="11 20" id="KW-1133">Transmembrane helix</keyword>
<keyword evidence="4" id="KW-0645">Protease</keyword>
<evidence type="ECO:0000259" key="21">
    <source>
        <dbReference type="PROSITE" id="PS50026"/>
    </source>
</evidence>
<keyword evidence="18" id="KW-0479">Metal-binding</keyword>
<dbReference type="SMART" id="SM00050">
    <property type="entry name" value="DISIN"/>
    <property type="match status" value="1"/>
</dbReference>
<evidence type="ECO:0000256" key="15">
    <source>
        <dbReference type="ARBA" id="ARBA00023180"/>
    </source>
</evidence>
<feature type="disulfide bond" evidence="17">
    <location>
        <begin position="911"/>
        <end position="921"/>
    </location>
</feature>
<dbReference type="PRINTS" id="PR02050">
    <property type="entry name" value="B14GALTRFASE"/>
</dbReference>
<feature type="region of interest" description="Disordered" evidence="19">
    <location>
        <begin position="290"/>
        <end position="320"/>
    </location>
</feature>
<dbReference type="InterPro" id="IPR024079">
    <property type="entry name" value="MetalloPept_cat_dom_sf"/>
</dbReference>
<evidence type="ECO:0000256" key="9">
    <source>
        <dbReference type="ARBA" id="ARBA00022833"/>
    </source>
</evidence>
<feature type="domain" description="EGF-like" evidence="21">
    <location>
        <begin position="907"/>
        <end position="939"/>
    </location>
</feature>
<dbReference type="PROSITE" id="PS50214">
    <property type="entry name" value="DISINTEGRIN_2"/>
    <property type="match status" value="1"/>
</dbReference>
<feature type="domain" description="Disintegrin" evidence="22">
    <location>
        <begin position="668"/>
        <end position="758"/>
    </location>
</feature>
<dbReference type="InterPro" id="IPR001762">
    <property type="entry name" value="Disintegrin_dom"/>
</dbReference>
<dbReference type="SUPFAM" id="SSF53448">
    <property type="entry name" value="Nucleotide-diphospho-sugar transferases"/>
    <property type="match status" value="1"/>
</dbReference>
<dbReference type="GO" id="GO:0004222">
    <property type="term" value="F:metalloendopeptidase activity"/>
    <property type="evidence" value="ECO:0007669"/>
    <property type="project" value="InterPro"/>
</dbReference>
<keyword evidence="5" id="KW-0328">Glycosyltransferase</keyword>
<dbReference type="Pfam" id="PF00200">
    <property type="entry name" value="Disintegrin"/>
    <property type="match status" value="1"/>
</dbReference>
<evidence type="ECO:0000256" key="7">
    <source>
        <dbReference type="ARBA" id="ARBA00022692"/>
    </source>
</evidence>
<gene>
    <name evidence="24" type="ORF">RDWZM_000675</name>
</gene>
<evidence type="ECO:0000256" key="3">
    <source>
        <dbReference type="ARBA" id="ARBA00005735"/>
    </source>
</evidence>
<evidence type="ECO:0000256" key="16">
    <source>
        <dbReference type="PROSITE-ProRule" id="PRU00068"/>
    </source>
</evidence>
<dbReference type="InterPro" id="IPR027995">
    <property type="entry name" value="Galactosyl_T_N"/>
</dbReference>
<dbReference type="InterPro" id="IPR006586">
    <property type="entry name" value="ADAM_Cys-rich"/>
</dbReference>
<dbReference type="Pfam" id="PF01562">
    <property type="entry name" value="Pep_M12B_propep"/>
    <property type="match status" value="1"/>
</dbReference>
<dbReference type="InterPro" id="IPR003859">
    <property type="entry name" value="Galactosyl_T"/>
</dbReference>
<dbReference type="Pfam" id="PF13733">
    <property type="entry name" value="Glyco_transf_7N"/>
    <property type="match status" value="1"/>
</dbReference>
<evidence type="ECO:0000313" key="25">
    <source>
        <dbReference type="Proteomes" id="UP001142055"/>
    </source>
</evidence>
<keyword evidence="10" id="KW-0735">Signal-anchor</keyword>
<dbReference type="SUPFAM" id="SSF55486">
    <property type="entry name" value="Metalloproteases ('zincins'), catalytic domain"/>
    <property type="match status" value="1"/>
</dbReference>
<feature type="domain" description="Peptidase M12B" evidence="23">
    <location>
        <begin position="467"/>
        <end position="663"/>
    </location>
</feature>
<reference evidence="24" key="1">
    <citation type="submission" date="2022-12" db="EMBL/GenBank/DDBJ databases">
        <title>Genome assemblies of Blomia tropicalis.</title>
        <authorList>
            <person name="Cui Y."/>
        </authorList>
    </citation>
    <scope>NUCLEOTIDE SEQUENCE</scope>
    <source>
        <tissue evidence="24">Adult mites</tissue>
    </source>
</reference>
<keyword evidence="17" id="KW-0245">EGF-like domain</keyword>
<comment type="pathway">
    <text evidence="2">Protein modification; protein glycosylation.</text>
</comment>
<dbReference type="Pfam" id="PF02709">
    <property type="entry name" value="Glyco_transf_7C"/>
    <property type="match status" value="1"/>
</dbReference>
<dbReference type="AlphaFoldDB" id="A0A9Q0RQ07"/>
<sequence length="1096" mass="124724">MFYKLHLRTAITFILILFTISLFITFTLLPSGSKECSIIKESDTKSWLCPSNVSHRLGIIIPFRERTNELLQLIPHLNAFLIRQRICHEFFIINQKDKYRFNRGMLINIGFILASNQSDYIAMHDVDLLPLNDQLSYAFPSNGPYHLTAPNLHPKYHYEKYVGGILLMQNKHFIQVNGFSNNYWGWGLEDDEFYTRLKGANLKIYRPENLTTNTSNSFLHLHDQNVHKRDTAKLFNQREVTRKRDRQTGLNTTRFQLVHVHHLTVEGIPFRLFDVMLHCDHSMTPWCQRVSSSSSSSATRHPKARMVEQQQQQHQVNSGLGSTIDRRLHQPHFLCIISQEIHQWTIPHIYYKDTNRLHIKINFLHRNYVLDLKPNHFLASNYHETALSNDYNQTKGKSPEDWCHYRGTVSNFESSWAAISYCNNKLNGIFQVDNTIYHIQQLNDEKKVKIFTKPNTNYRCGYENGPQILSQNIRTRRDIEDVRSNVFNVTRYIELVIVNDYKVLYSSFNILIALVGVVVWNEKNEIDITSDSSQTLNNFLKYRRDVLMKKYPNDNAQLITGASFESGIVGKALKQTLCTYEYSGGVNSDYSESISLVATTIAHELGHNIGMEHDTNGCDCRGKNCIMGPSSSFPSPRHWSSCSIKQVAESFKHGIDHCLFNKPSILFRPNCGNGFVDDGEECDCGLAETCNNPCCNATTCTFVKGAECANGDCCNRKTCKIISSNSKKVCRPAKSICDIAETCDGHTENCPKDLIVKDGTECQAGYAYCFAGQCNPREQQCKLLWGNSGEVADYRCYQHNLNASTSGNCGYDKERKKYISCNTSKDIICGRLHCTHQTEKLEYGPEGAALISKSMEFRKGKLIYCYSTVIDLGLNEFDPGLVPNGAKCGSNSMCIDQKCVSITKYVMKNPCPYNCNNNGYCDNEGNCHCFDGFDSYDCSGGHGRYFFTVLIYIIFLLVLPILTLTAFIFYNNQQRIKNEISVPMETIQHNQNQITTFPITKTDSDHNSLAILKPIRPAPPVPKFQTATLENQQQSTMPATFIPHSNVSNLNQGTLRKSNVRRPRKPPPQPPLPDVCDSSNESDLGVKKLIHQFESA</sequence>
<dbReference type="GO" id="GO:0016757">
    <property type="term" value="F:glycosyltransferase activity"/>
    <property type="evidence" value="ECO:0007669"/>
    <property type="project" value="UniProtKB-KW"/>
</dbReference>
<evidence type="ECO:0000256" key="6">
    <source>
        <dbReference type="ARBA" id="ARBA00022679"/>
    </source>
</evidence>
<feature type="binding site" evidence="18">
    <location>
        <position position="613"/>
    </location>
    <ligand>
        <name>Zn(2+)</name>
        <dbReference type="ChEBI" id="CHEBI:29105"/>
        <note>catalytic</note>
    </ligand>
</feature>
<evidence type="ECO:0000313" key="24">
    <source>
        <dbReference type="EMBL" id="KAJ6222130.1"/>
    </source>
</evidence>
<comment type="caution">
    <text evidence="17">Lacks conserved residue(s) required for the propagation of feature annotation.</text>
</comment>
<dbReference type="SMART" id="SM00608">
    <property type="entry name" value="ACR"/>
    <property type="match status" value="1"/>
</dbReference>
<dbReference type="InterPro" id="IPR034027">
    <property type="entry name" value="Reprolysin_adamalysin"/>
</dbReference>
<feature type="transmembrane region" description="Helical" evidence="20">
    <location>
        <begin position="7"/>
        <end position="29"/>
    </location>
</feature>
<dbReference type="InterPro" id="IPR002870">
    <property type="entry name" value="Peptidase_M12B_N"/>
</dbReference>
<feature type="disulfide bond" evidence="18">
    <location>
        <begin position="618"/>
        <end position="642"/>
    </location>
</feature>
<comment type="similarity">
    <text evidence="3">Belongs to the glycosyltransferase 7 family.</text>
</comment>
<dbReference type="FunFam" id="3.40.390.10:FF:000002">
    <property type="entry name" value="Disintegrin and metalloproteinase domain-containing protein 22"/>
    <property type="match status" value="1"/>
</dbReference>
<evidence type="ECO:0000256" key="14">
    <source>
        <dbReference type="ARBA" id="ARBA00023157"/>
    </source>
</evidence>
<feature type="disulfide bond" evidence="18">
    <location>
        <begin position="620"/>
        <end position="625"/>
    </location>
</feature>
<evidence type="ECO:0000256" key="4">
    <source>
        <dbReference type="ARBA" id="ARBA00022670"/>
    </source>
</evidence>
<keyword evidence="9 18" id="KW-0862">Zinc</keyword>
<accession>A0A9Q0RQ07</accession>
<keyword evidence="7 20" id="KW-0812">Transmembrane</keyword>
<comment type="subcellular location">
    <subcellularLocation>
        <location evidence="1">Membrane</location>
        <topology evidence="1">Single-pass type II membrane protein</topology>
    </subcellularLocation>
</comment>
<feature type="disulfide bond" evidence="17">
    <location>
        <begin position="929"/>
        <end position="938"/>
    </location>
</feature>
<feature type="region of interest" description="Disordered" evidence="19">
    <location>
        <begin position="1041"/>
        <end position="1083"/>
    </location>
</feature>
<feature type="compositionally biased region" description="Polar residues" evidence="19">
    <location>
        <begin position="1041"/>
        <end position="1057"/>
    </location>
</feature>
<evidence type="ECO:0000256" key="11">
    <source>
        <dbReference type="ARBA" id="ARBA00022989"/>
    </source>
</evidence>
<evidence type="ECO:0000256" key="12">
    <source>
        <dbReference type="ARBA" id="ARBA00023049"/>
    </source>
</evidence>
<feature type="disulfide bond" evidence="18">
    <location>
        <begin position="578"/>
        <end position="658"/>
    </location>
</feature>
<dbReference type="PROSITE" id="PS50026">
    <property type="entry name" value="EGF_3"/>
    <property type="match status" value="1"/>
</dbReference>
<dbReference type="Gene3D" id="3.40.390.10">
    <property type="entry name" value="Collagenase (Catalytic Domain)"/>
    <property type="match status" value="1"/>
</dbReference>
<feature type="transmembrane region" description="Helical" evidence="20">
    <location>
        <begin position="945"/>
        <end position="970"/>
    </location>
</feature>
<evidence type="ECO:0000256" key="1">
    <source>
        <dbReference type="ARBA" id="ARBA00004606"/>
    </source>
</evidence>
<evidence type="ECO:0000256" key="17">
    <source>
        <dbReference type="PROSITE-ProRule" id="PRU00076"/>
    </source>
</evidence>
<dbReference type="Pfam" id="PF01421">
    <property type="entry name" value="Reprolysin"/>
    <property type="match status" value="1"/>
</dbReference>
<feature type="binding site" evidence="18">
    <location>
        <position position="607"/>
    </location>
    <ligand>
        <name>Zn(2+)</name>
        <dbReference type="ChEBI" id="CHEBI:29105"/>
        <note>catalytic</note>
    </ligand>
</feature>
<dbReference type="PROSITE" id="PS50215">
    <property type="entry name" value="ADAM_MEPRO"/>
    <property type="match status" value="1"/>
</dbReference>
<evidence type="ECO:0000256" key="20">
    <source>
        <dbReference type="SAM" id="Phobius"/>
    </source>
</evidence>
<keyword evidence="15" id="KW-0325">Glycoprotein</keyword>
<dbReference type="InterPro" id="IPR027791">
    <property type="entry name" value="Galactosyl_T_C"/>
</dbReference>
<evidence type="ECO:0000256" key="13">
    <source>
        <dbReference type="ARBA" id="ARBA00023136"/>
    </source>
</evidence>
<dbReference type="EMBL" id="JAPWDV010000001">
    <property type="protein sequence ID" value="KAJ6222130.1"/>
    <property type="molecule type" value="Genomic_DNA"/>
</dbReference>
<feature type="disulfide bond" evidence="16">
    <location>
        <begin position="730"/>
        <end position="750"/>
    </location>
</feature>
<evidence type="ECO:0000256" key="10">
    <source>
        <dbReference type="ARBA" id="ARBA00022968"/>
    </source>
</evidence>
<evidence type="ECO:0000256" key="8">
    <source>
        <dbReference type="ARBA" id="ARBA00022801"/>
    </source>
</evidence>
<dbReference type="Gene3D" id="3.90.550.10">
    <property type="entry name" value="Spore Coat Polysaccharide Biosynthesis Protein SpsA, Chain A"/>
    <property type="match status" value="1"/>
</dbReference>
<dbReference type="SUPFAM" id="SSF57552">
    <property type="entry name" value="Blood coagulation inhibitor (disintegrin)"/>
    <property type="match status" value="1"/>
</dbReference>
<dbReference type="PANTHER" id="PTHR11905:SF159">
    <property type="entry name" value="ADAM METALLOPROTEASE"/>
    <property type="match status" value="1"/>
</dbReference>
<dbReference type="CDD" id="cd00899">
    <property type="entry name" value="b4GalT"/>
    <property type="match status" value="1"/>
</dbReference>
<evidence type="ECO:0000256" key="5">
    <source>
        <dbReference type="ARBA" id="ARBA00022676"/>
    </source>
</evidence>
<dbReference type="GO" id="GO:0016020">
    <property type="term" value="C:membrane"/>
    <property type="evidence" value="ECO:0007669"/>
    <property type="project" value="UniProtKB-SubCell"/>
</dbReference>
<feature type="binding site" evidence="18">
    <location>
        <position position="603"/>
    </location>
    <ligand>
        <name>Zn(2+)</name>
        <dbReference type="ChEBI" id="CHEBI:29105"/>
        <note>catalytic</note>
    </ligand>
</feature>
<organism evidence="24 25">
    <name type="scientific">Blomia tropicalis</name>
    <name type="common">Mite</name>
    <dbReference type="NCBI Taxonomy" id="40697"/>
    <lineage>
        <taxon>Eukaryota</taxon>
        <taxon>Metazoa</taxon>
        <taxon>Ecdysozoa</taxon>
        <taxon>Arthropoda</taxon>
        <taxon>Chelicerata</taxon>
        <taxon>Arachnida</taxon>
        <taxon>Acari</taxon>
        <taxon>Acariformes</taxon>
        <taxon>Sarcoptiformes</taxon>
        <taxon>Astigmata</taxon>
        <taxon>Glycyphagoidea</taxon>
        <taxon>Echimyopodidae</taxon>
        <taxon>Blomia</taxon>
    </lineage>
</organism>
<keyword evidence="14 17" id="KW-1015">Disulfide bond</keyword>